<dbReference type="Proteomes" id="UP001497744">
    <property type="component" value="Unassembled WGS sequence"/>
</dbReference>
<dbReference type="GeneID" id="94192169"/>
<evidence type="ECO:0000313" key="1">
    <source>
        <dbReference type="EMBL" id="GIX60686.1"/>
    </source>
</evidence>
<organism evidence="1 2">
    <name type="scientific">Babesia caballi</name>
    <dbReference type="NCBI Taxonomy" id="5871"/>
    <lineage>
        <taxon>Eukaryota</taxon>
        <taxon>Sar</taxon>
        <taxon>Alveolata</taxon>
        <taxon>Apicomplexa</taxon>
        <taxon>Aconoidasida</taxon>
        <taxon>Piroplasmida</taxon>
        <taxon>Babesiidae</taxon>
        <taxon>Babesia</taxon>
    </lineage>
</organism>
<dbReference type="AlphaFoldDB" id="A0AAV4LNP4"/>
<reference evidence="1 2" key="1">
    <citation type="submission" date="2021-06" db="EMBL/GenBank/DDBJ databases">
        <title>Genome sequence of Babesia caballi.</title>
        <authorList>
            <person name="Yamagishi J."/>
            <person name="Kidaka T."/>
            <person name="Ochi A."/>
        </authorList>
    </citation>
    <scope>NUCLEOTIDE SEQUENCE [LARGE SCALE GENOMIC DNA]</scope>
    <source>
        <strain evidence="1">USDA-D6B2</strain>
    </source>
</reference>
<name>A0AAV4LNP4_BABCB</name>
<evidence type="ECO:0000313" key="2">
    <source>
        <dbReference type="Proteomes" id="UP001497744"/>
    </source>
</evidence>
<keyword evidence="2" id="KW-1185">Reference proteome</keyword>
<dbReference type="EMBL" id="BPLF01000001">
    <property type="protein sequence ID" value="GIX60686.1"/>
    <property type="molecule type" value="Genomic_DNA"/>
</dbReference>
<sequence length="223" mass="24927">MDGKRGQVLCSSDPGLLDNMYYDEPFGRVNRKRHCNVRSPFEMPSPGRREPSASLVYGEDTAITLDVEELDAMPSLHALTNEWSDKILEGLRRVQSTRDLKEQLVHYLVQFYHATVAVKCESAPQPPDKPDGSKEHLLNRIGQLGQHNTVLSGVVRRQYETIRRLQGSEAMASNLMKEKVALSEELANLKQAVNAYVGSVAAGVTKCCGPFDHSFSRRPPDVY</sequence>
<protein>
    <submittedName>
        <fullName evidence="1">Dynein heavy chain 5 axonemal, putative</fullName>
    </submittedName>
</protein>
<dbReference type="RefSeq" id="XP_067712757.1">
    <property type="nucleotide sequence ID" value="XM_067856656.1"/>
</dbReference>
<proteinExistence type="predicted"/>
<gene>
    <name evidence="1" type="ORF">BcabD6B2_01210</name>
</gene>
<accession>A0AAV4LNP4</accession>
<comment type="caution">
    <text evidence="1">The sequence shown here is derived from an EMBL/GenBank/DDBJ whole genome shotgun (WGS) entry which is preliminary data.</text>
</comment>